<dbReference type="AlphaFoldDB" id="B3E047"/>
<evidence type="ECO:0000313" key="1">
    <source>
        <dbReference type="EMBL" id="ACD82708.1"/>
    </source>
</evidence>
<accession>B3E047</accession>
<dbReference type="Proteomes" id="UP000009149">
    <property type="component" value="Chromosome"/>
</dbReference>
<sequence length="77" mass="9078">MNVSYSFFSQRKEISFILNPIPQDRIGKWVADNGTKKRNSTSLDFFNRPTDQVDRQQKCPSRFPVVDRSIQAHCHRH</sequence>
<dbReference type="HOGENOM" id="CLU_2634028_0_0_0"/>
<protein>
    <submittedName>
        <fullName evidence="1">Uncharacterized protein</fullName>
    </submittedName>
</protein>
<name>B3E047_METI4</name>
<organism evidence="1 2">
    <name type="scientific">Methylacidiphilum infernorum (isolate V4)</name>
    <name type="common">Methylokorus infernorum (strain V4)</name>
    <dbReference type="NCBI Taxonomy" id="481448"/>
    <lineage>
        <taxon>Bacteria</taxon>
        <taxon>Pseudomonadati</taxon>
        <taxon>Verrucomicrobiota</taxon>
        <taxon>Methylacidiphilae</taxon>
        <taxon>Methylacidiphilales</taxon>
        <taxon>Methylacidiphilaceae</taxon>
        <taxon>Methylacidiphilum (ex Ratnadevi et al. 2023)</taxon>
    </lineage>
</organism>
<dbReference type="STRING" id="481448.Minf_0653"/>
<proteinExistence type="predicted"/>
<evidence type="ECO:0000313" key="2">
    <source>
        <dbReference type="Proteomes" id="UP000009149"/>
    </source>
</evidence>
<reference evidence="1 2" key="1">
    <citation type="journal article" date="2008" name="Biol. Direct">
        <title>Complete genome sequence of the extremely acidophilic methanotroph isolate V4, Methylacidiphilum infernorum, a representative of the bacterial phylum Verrucomicrobia.</title>
        <authorList>
            <person name="Hou S."/>
            <person name="Makarova K.S."/>
            <person name="Saw J.H."/>
            <person name="Senin P."/>
            <person name="Ly B.V."/>
            <person name="Zhou Z."/>
            <person name="Ren Y."/>
            <person name="Wang J."/>
            <person name="Galperin M.Y."/>
            <person name="Omelchenko M.V."/>
            <person name="Wolf Y.I."/>
            <person name="Yutin N."/>
            <person name="Koonin E.V."/>
            <person name="Stott M.B."/>
            <person name="Mountain B.W."/>
            <person name="Crowe M.A."/>
            <person name="Smirnova A.V."/>
            <person name="Dunfield P.F."/>
            <person name="Feng L."/>
            <person name="Wang L."/>
            <person name="Alam M."/>
        </authorList>
    </citation>
    <scope>NUCLEOTIDE SEQUENCE [LARGE SCALE GENOMIC DNA]</scope>
    <source>
        <strain evidence="2">Isolate V4</strain>
    </source>
</reference>
<gene>
    <name evidence="1" type="ordered locus">Minf_0653</name>
</gene>
<dbReference type="KEGG" id="min:Minf_0653"/>
<dbReference type="EMBL" id="CP000975">
    <property type="protein sequence ID" value="ACD82708.1"/>
    <property type="molecule type" value="Genomic_DNA"/>
</dbReference>